<comment type="similarity">
    <text evidence="1 3">Belongs to the short-chain dehydrogenases/reductases (SDR) family.</text>
</comment>
<dbReference type="SUPFAM" id="SSF51735">
    <property type="entry name" value="NAD(P)-binding Rossmann-fold domains"/>
    <property type="match status" value="1"/>
</dbReference>
<protein>
    <submittedName>
        <fullName evidence="4">SDR family oxidoreductase</fullName>
    </submittedName>
</protein>
<dbReference type="RefSeq" id="WP_128770393.1">
    <property type="nucleotide sequence ID" value="NZ_RXOC01000011.1"/>
</dbReference>
<dbReference type="EMBL" id="RXOC01000011">
    <property type="protein sequence ID" value="RXF68311.1"/>
    <property type="molecule type" value="Genomic_DNA"/>
</dbReference>
<dbReference type="PIRSF" id="PIRSF000126">
    <property type="entry name" value="11-beta-HSD1"/>
    <property type="match status" value="1"/>
</dbReference>
<dbReference type="AlphaFoldDB" id="A0A4Q0M5L3"/>
<dbReference type="Proteomes" id="UP000290848">
    <property type="component" value="Unassembled WGS sequence"/>
</dbReference>
<comment type="caution">
    <text evidence="4">The sequence shown here is derived from an EMBL/GenBank/DDBJ whole genome shotgun (WGS) entry which is preliminary data.</text>
</comment>
<keyword evidence="2" id="KW-0560">Oxidoreductase</keyword>
<dbReference type="GO" id="GO:0016491">
    <property type="term" value="F:oxidoreductase activity"/>
    <property type="evidence" value="ECO:0007669"/>
    <property type="project" value="UniProtKB-KW"/>
</dbReference>
<evidence type="ECO:0000256" key="2">
    <source>
        <dbReference type="ARBA" id="ARBA00023002"/>
    </source>
</evidence>
<dbReference type="CDD" id="cd05233">
    <property type="entry name" value="SDR_c"/>
    <property type="match status" value="1"/>
</dbReference>
<dbReference type="PANTHER" id="PTHR42901:SF1">
    <property type="entry name" value="ALCOHOL DEHYDROGENASE"/>
    <property type="match status" value="1"/>
</dbReference>
<proteinExistence type="inferred from homology"/>
<gene>
    <name evidence="4" type="ORF">EKH83_15640</name>
</gene>
<evidence type="ECO:0000256" key="1">
    <source>
        <dbReference type="ARBA" id="ARBA00006484"/>
    </source>
</evidence>
<evidence type="ECO:0000313" key="4">
    <source>
        <dbReference type="EMBL" id="RXF68311.1"/>
    </source>
</evidence>
<sequence length="264" mass="28943">METLSKTALITGGSGGIGLELAKLFAKDKYNLILVARDEVKLMSAATELMAQYNIQVVTLARDLFKRESPFEIYDELKSKGMTVNVLVNNAGQGEYGEFSETDINREFDIIQLNIGAYISMTKLFLQDMLIRNEGKILNVGSIAGEMPGPWQSVYHGTKAFVNSWSEAIRNELKDTNISVTVLLPGATETDFFNKASMQDSKILETGLSNPAEVAKDGYKALMSGDDKIISGFKNKAMVAMGNVTPDSMAAENMRKQQEPSDKG</sequence>
<dbReference type="InterPro" id="IPR002347">
    <property type="entry name" value="SDR_fam"/>
</dbReference>
<dbReference type="Gene3D" id="3.40.50.720">
    <property type="entry name" value="NAD(P)-binding Rossmann-like Domain"/>
    <property type="match status" value="1"/>
</dbReference>
<dbReference type="PANTHER" id="PTHR42901">
    <property type="entry name" value="ALCOHOL DEHYDROGENASE"/>
    <property type="match status" value="1"/>
</dbReference>
<evidence type="ECO:0000256" key="3">
    <source>
        <dbReference type="RuleBase" id="RU000363"/>
    </source>
</evidence>
<evidence type="ECO:0000313" key="5">
    <source>
        <dbReference type="Proteomes" id="UP000290848"/>
    </source>
</evidence>
<accession>A0A4Q0M5L3</accession>
<organism evidence="4 5">
    <name type="scientific">Arcticibacter tournemirensis</name>
    <dbReference type="NCBI Taxonomy" id="699437"/>
    <lineage>
        <taxon>Bacteria</taxon>
        <taxon>Pseudomonadati</taxon>
        <taxon>Bacteroidota</taxon>
        <taxon>Sphingobacteriia</taxon>
        <taxon>Sphingobacteriales</taxon>
        <taxon>Sphingobacteriaceae</taxon>
        <taxon>Arcticibacter</taxon>
    </lineage>
</organism>
<dbReference type="Pfam" id="PF00106">
    <property type="entry name" value="adh_short"/>
    <property type="match status" value="1"/>
</dbReference>
<name>A0A4Q0M5L3_9SPHI</name>
<dbReference type="PRINTS" id="PR00081">
    <property type="entry name" value="GDHRDH"/>
</dbReference>
<dbReference type="PRINTS" id="PR00080">
    <property type="entry name" value="SDRFAMILY"/>
</dbReference>
<reference evidence="4 5" key="1">
    <citation type="submission" date="2018-12" db="EMBL/GenBank/DDBJ databases">
        <title>The Draft Genome Sequence of the Soil Bacterium Pedobacter tournemirensis R1.</title>
        <authorList>
            <person name="He J."/>
        </authorList>
    </citation>
    <scope>NUCLEOTIDE SEQUENCE [LARGE SCALE GENOMIC DNA]</scope>
    <source>
        <strain evidence="4 5">R1</strain>
    </source>
</reference>
<dbReference type="InterPro" id="IPR036291">
    <property type="entry name" value="NAD(P)-bd_dom_sf"/>
</dbReference>